<keyword evidence="3" id="KW-0813">Transport</keyword>
<feature type="domain" description="Solute-binding protein family 5" evidence="8">
    <location>
        <begin position="121"/>
        <end position="503"/>
    </location>
</feature>
<dbReference type="AlphaFoldDB" id="A0A1I3VJV7"/>
<dbReference type="GO" id="GO:0015833">
    <property type="term" value="P:peptide transport"/>
    <property type="evidence" value="ECO:0007669"/>
    <property type="project" value="UniProtKB-KW"/>
</dbReference>
<keyword evidence="5" id="KW-0653">Protein transport</keyword>
<comment type="similarity">
    <text evidence="2">Belongs to the bacterial solute-binding protein 5 family.</text>
</comment>
<dbReference type="PIRSF" id="PIRSF002741">
    <property type="entry name" value="MppA"/>
    <property type="match status" value="1"/>
</dbReference>
<evidence type="ECO:0000256" key="6">
    <source>
        <dbReference type="SAM" id="MobiDB-lite"/>
    </source>
</evidence>
<sequence>MAATEPAARAPFERGIRMIHMQKKWWNRAWKTVLAAGLSVSLAACAQNQEAAKPSESTQPAPAAQPAPSTPQPEQAEQVLRLNNFTEPLSLHPGLITDVWSSNVIFQTFEGLTRIDKDGVPQPAIAETIQASDDLLTYTFKLRDNAKWSNGDLVTAQDFEYAWKWALDAKNGSEYAYQLFYVKNAEAAFNGKAKPEEIGVKAQDDKTLVVQLENPTPFFLELTAFYTYFPLNAKVVKEHPDWAKEAGQDYISNGPFKLTAWEHKTKLVLEKNENYWDAQSVKLAKIEMNMINDANTELSMLENGDLDWAGAPTGNLPLDAMESLKEKGLLEIAPKAGTYWYEFNTLQKPFNNKKIRQAFAYAINRKDLIDNVTQGGELVATAIVPPTMFAENEKGLFTDNDVEVAKQLLAEGMKEEGYASVDKLPPIILSYNTEEAQAKIAQAVQDMWQKNLGVHVKLENQEWNVYYENVKNGKYQVARMGWTGDFNDPINFLEIFRTKEGNNHTNWEKKEFADLLAASSKEKDTQKRKAILQDAEKILVDEMPVIPFYFKSTVYAKNPNLKDVVISGLGNVQYKWAHFE</sequence>
<evidence type="ECO:0000256" key="3">
    <source>
        <dbReference type="ARBA" id="ARBA00022448"/>
    </source>
</evidence>
<comment type="subcellular location">
    <subcellularLocation>
        <location evidence="1">Cell membrane</location>
        <topology evidence="1">Lipid-anchor</topology>
    </subcellularLocation>
</comment>
<dbReference type="Proteomes" id="UP000198915">
    <property type="component" value="Unassembled WGS sequence"/>
</dbReference>
<dbReference type="PROSITE" id="PS01040">
    <property type="entry name" value="SBP_BACTERIAL_5"/>
    <property type="match status" value="1"/>
</dbReference>
<protein>
    <submittedName>
        <fullName evidence="9">Oligopeptide transport system substrate-binding protein</fullName>
    </submittedName>
</protein>
<dbReference type="Gene3D" id="3.90.76.10">
    <property type="entry name" value="Dipeptide-binding Protein, Domain 1"/>
    <property type="match status" value="1"/>
</dbReference>
<dbReference type="InterPro" id="IPR000914">
    <property type="entry name" value="SBP_5_dom"/>
</dbReference>
<dbReference type="PANTHER" id="PTHR30290">
    <property type="entry name" value="PERIPLASMIC BINDING COMPONENT OF ABC TRANSPORTER"/>
    <property type="match status" value="1"/>
</dbReference>
<dbReference type="Gene3D" id="3.40.190.10">
    <property type="entry name" value="Periplasmic binding protein-like II"/>
    <property type="match status" value="1"/>
</dbReference>
<evidence type="ECO:0000256" key="1">
    <source>
        <dbReference type="ARBA" id="ARBA00004193"/>
    </source>
</evidence>
<evidence type="ECO:0000256" key="5">
    <source>
        <dbReference type="ARBA" id="ARBA00022856"/>
    </source>
</evidence>
<dbReference type="FunFam" id="3.10.105.10:FF:000001">
    <property type="entry name" value="Oligopeptide ABC transporter, oligopeptide-binding protein"/>
    <property type="match status" value="1"/>
</dbReference>
<feature type="signal peptide" evidence="7">
    <location>
        <begin position="1"/>
        <end position="46"/>
    </location>
</feature>
<keyword evidence="4 7" id="KW-0732">Signal</keyword>
<dbReference type="CDD" id="cd08504">
    <property type="entry name" value="PBP2_OppA"/>
    <property type="match status" value="1"/>
</dbReference>
<gene>
    <name evidence="9" type="ORF">SAMN05518846_1078</name>
</gene>
<dbReference type="InterPro" id="IPR039424">
    <property type="entry name" value="SBP_5"/>
</dbReference>
<feature type="chain" id="PRO_5038729051" evidence="7">
    <location>
        <begin position="47"/>
        <end position="580"/>
    </location>
</feature>
<reference evidence="10" key="1">
    <citation type="submission" date="2016-10" db="EMBL/GenBank/DDBJ databases">
        <authorList>
            <person name="Varghese N."/>
            <person name="Submissions S."/>
        </authorList>
    </citation>
    <scope>NUCLEOTIDE SEQUENCE [LARGE SCALE GENOMIC DNA]</scope>
    <source>
        <strain evidence="10">OK042</strain>
    </source>
</reference>
<dbReference type="STRING" id="1884381.SAMN05518846_1078"/>
<dbReference type="InterPro" id="IPR023765">
    <property type="entry name" value="SBP_5_CS"/>
</dbReference>
<name>A0A1I3VJV7_9BACL</name>
<proteinExistence type="inferred from homology"/>
<keyword evidence="10" id="KW-1185">Reference proteome</keyword>
<dbReference type="GO" id="GO:1904680">
    <property type="term" value="F:peptide transmembrane transporter activity"/>
    <property type="evidence" value="ECO:0007669"/>
    <property type="project" value="TreeGrafter"/>
</dbReference>
<dbReference type="InterPro" id="IPR030678">
    <property type="entry name" value="Peptide/Ni-bd"/>
</dbReference>
<evidence type="ECO:0000256" key="7">
    <source>
        <dbReference type="SAM" id="SignalP"/>
    </source>
</evidence>
<dbReference type="Gene3D" id="3.10.105.10">
    <property type="entry name" value="Dipeptide-binding Protein, Domain 3"/>
    <property type="match status" value="1"/>
</dbReference>
<evidence type="ECO:0000313" key="10">
    <source>
        <dbReference type="Proteomes" id="UP000198915"/>
    </source>
</evidence>
<evidence type="ECO:0000259" key="8">
    <source>
        <dbReference type="Pfam" id="PF00496"/>
    </source>
</evidence>
<feature type="region of interest" description="Disordered" evidence="6">
    <location>
        <begin position="50"/>
        <end position="75"/>
    </location>
</feature>
<dbReference type="Pfam" id="PF00496">
    <property type="entry name" value="SBP_bac_5"/>
    <property type="match status" value="1"/>
</dbReference>
<evidence type="ECO:0000256" key="2">
    <source>
        <dbReference type="ARBA" id="ARBA00005695"/>
    </source>
</evidence>
<dbReference type="EMBL" id="FORT01000007">
    <property type="protein sequence ID" value="SFJ94547.1"/>
    <property type="molecule type" value="Genomic_DNA"/>
</dbReference>
<evidence type="ECO:0000256" key="4">
    <source>
        <dbReference type="ARBA" id="ARBA00022729"/>
    </source>
</evidence>
<organism evidence="9 10">
    <name type="scientific">Brevibacillus centrosporus</name>
    <dbReference type="NCBI Taxonomy" id="54910"/>
    <lineage>
        <taxon>Bacteria</taxon>
        <taxon>Bacillati</taxon>
        <taxon>Bacillota</taxon>
        <taxon>Bacilli</taxon>
        <taxon>Bacillales</taxon>
        <taxon>Paenibacillaceae</taxon>
        <taxon>Brevibacillus</taxon>
    </lineage>
</organism>
<dbReference type="SUPFAM" id="SSF53850">
    <property type="entry name" value="Periplasmic binding protein-like II"/>
    <property type="match status" value="1"/>
</dbReference>
<keyword evidence="5" id="KW-0571">Peptide transport</keyword>
<dbReference type="GO" id="GO:0043190">
    <property type="term" value="C:ATP-binding cassette (ABC) transporter complex"/>
    <property type="evidence" value="ECO:0007669"/>
    <property type="project" value="InterPro"/>
</dbReference>
<accession>A0A1I3VJV7</accession>
<dbReference type="GO" id="GO:0030288">
    <property type="term" value="C:outer membrane-bounded periplasmic space"/>
    <property type="evidence" value="ECO:0007669"/>
    <property type="project" value="UniProtKB-ARBA"/>
</dbReference>
<dbReference type="PANTHER" id="PTHR30290:SF79">
    <property type="entry name" value="DIPEPTIDE-BINDING PROTEIN DPPE"/>
    <property type="match status" value="1"/>
</dbReference>
<dbReference type="FunFam" id="3.90.76.10:FF:000001">
    <property type="entry name" value="Oligopeptide ABC transporter substrate-binding protein"/>
    <property type="match status" value="1"/>
</dbReference>
<evidence type="ECO:0000313" key="9">
    <source>
        <dbReference type="EMBL" id="SFJ94547.1"/>
    </source>
</evidence>